<comment type="caution">
    <text evidence="8">The sequence shown here is derived from an EMBL/GenBank/DDBJ whole genome shotgun (WGS) entry which is preliminary data.</text>
</comment>
<sequence length="290" mass="31830">MDRKTIFLLLLVLGTAFWGISFPITKLAITSSSSSTFLCYRFIAATLILSIVFAKYFRQTDWKTIKAGIGLSLPLTFGIYLVTVGMQYTTASQCAFVAGMSVVMVPVLKVILYRSAIPIKTWLAALVALTGLFIISIKGAMTIYIGDLYTLIGAAGFALYLIRVEQQAHLKSIIPTIVPMFAGCAIITAIVALFDSGADWYPQSSSFWTGIVYCSLFSTAFTYTVSNMAQRYISSERVAVIYLFEPVFAAISAYFILDEPLTFRLLLGGSLIFAATLIAEINFSKRSLIK</sequence>
<feature type="domain" description="EamA" evidence="7">
    <location>
        <begin position="8"/>
        <end position="136"/>
    </location>
</feature>
<feature type="transmembrane region" description="Helical" evidence="6">
    <location>
        <begin position="69"/>
        <end position="89"/>
    </location>
</feature>
<dbReference type="OrthoDB" id="9150437at2"/>
<dbReference type="Pfam" id="PF00892">
    <property type="entry name" value="EamA"/>
    <property type="match status" value="2"/>
</dbReference>
<accession>A0A327VTB1</accession>
<keyword evidence="2" id="KW-1003">Cell membrane</keyword>
<dbReference type="InterPro" id="IPR000620">
    <property type="entry name" value="EamA_dom"/>
</dbReference>
<evidence type="ECO:0000256" key="1">
    <source>
        <dbReference type="ARBA" id="ARBA00004651"/>
    </source>
</evidence>
<dbReference type="GO" id="GO:0005886">
    <property type="term" value="C:plasma membrane"/>
    <property type="evidence" value="ECO:0007669"/>
    <property type="project" value="UniProtKB-SubCell"/>
</dbReference>
<feature type="transmembrane region" description="Helical" evidence="6">
    <location>
        <begin position="37"/>
        <end position="57"/>
    </location>
</feature>
<evidence type="ECO:0000256" key="5">
    <source>
        <dbReference type="ARBA" id="ARBA00023136"/>
    </source>
</evidence>
<dbReference type="SUPFAM" id="SSF103481">
    <property type="entry name" value="Multidrug resistance efflux transporter EmrE"/>
    <property type="match status" value="2"/>
</dbReference>
<dbReference type="InterPro" id="IPR037185">
    <property type="entry name" value="EmrE-like"/>
</dbReference>
<feature type="transmembrane region" description="Helical" evidence="6">
    <location>
        <begin position="263"/>
        <end position="283"/>
    </location>
</feature>
<feature type="transmembrane region" description="Helical" evidence="6">
    <location>
        <begin position="238"/>
        <end position="257"/>
    </location>
</feature>
<evidence type="ECO:0000313" key="9">
    <source>
        <dbReference type="Proteomes" id="UP000249819"/>
    </source>
</evidence>
<keyword evidence="9" id="KW-1185">Reference proteome</keyword>
<evidence type="ECO:0000256" key="3">
    <source>
        <dbReference type="ARBA" id="ARBA00022692"/>
    </source>
</evidence>
<feature type="transmembrane region" description="Helical" evidence="6">
    <location>
        <begin position="174"/>
        <end position="194"/>
    </location>
</feature>
<evidence type="ECO:0000256" key="2">
    <source>
        <dbReference type="ARBA" id="ARBA00022475"/>
    </source>
</evidence>
<dbReference type="EMBL" id="QLMA01000007">
    <property type="protein sequence ID" value="RAJ77279.1"/>
    <property type="molecule type" value="Genomic_DNA"/>
</dbReference>
<dbReference type="Proteomes" id="UP000249819">
    <property type="component" value="Unassembled WGS sequence"/>
</dbReference>
<dbReference type="AlphaFoldDB" id="A0A327VTB1"/>
<dbReference type="InterPro" id="IPR051258">
    <property type="entry name" value="Diverse_Substrate_Transporter"/>
</dbReference>
<feature type="transmembrane region" description="Helical" evidence="6">
    <location>
        <begin position="119"/>
        <end position="137"/>
    </location>
</feature>
<protein>
    <submittedName>
        <fullName evidence="8">EamA-like transporter family protein</fullName>
    </submittedName>
</protein>
<reference evidence="8 9" key="1">
    <citation type="submission" date="2018-06" db="EMBL/GenBank/DDBJ databases">
        <title>Genomic Encyclopedia of Archaeal and Bacterial Type Strains, Phase II (KMG-II): from individual species to whole genera.</title>
        <authorList>
            <person name="Goeker M."/>
        </authorList>
    </citation>
    <scope>NUCLEOTIDE SEQUENCE [LARGE SCALE GENOMIC DNA]</scope>
    <source>
        <strain evidence="8 9">DSM 29821</strain>
    </source>
</reference>
<name>A0A327VTB1_9BACT</name>
<keyword evidence="4 6" id="KW-1133">Transmembrane helix</keyword>
<proteinExistence type="predicted"/>
<evidence type="ECO:0000313" key="8">
    <source>
        <dbReference type="EMBL" id="RAJ77279.1"/>
    </source>
</evidence>
<dbReference type="PANTHER" id="PTHR42920:SF5">
    <property type="entry name" value="EAMA DOMAIN-CONTAINING PROTEIN"/>
    <property type="match status" value="1"/>
</dbReference>
<feature type="transmembrane region" description="Helical" evidence="6">
    <location>
        <begin position="143"/>
        <end position="162"/>
    </location>
</feature>
<keyword evidence="5 6" id="KW-0472">Membrane</keyword>
<dbReference type="PANTHER" id="PTHR42920">
    <property type="entry name" value="OS03G0707200 PROTEIN-RELATED"/>
    <property type="match status" value="1"/>
</dbReference>
<organism evidence="8 9">
    <name type="scientific">Chitinophaga dinghuensis</name>
    <dbReference type="NCBI Taxonomy" id="1539050"/>
    <lineage>
        <taxon>Bacteria</taxon>
        <taxon>Pseudomonadati</taxon>
        <taxon>Bacteroidota</taxon>
        <taxon>Chitinophagia</taxon>
        <taxon>Chitinophagales</taxon>
        <taxon>Chitinophagaceae</taxon>
        <taxon>Chitinophaga</taxon>
    </lineage>
</organism>
<gene>
    <name evidence="8" type="ORF">CLV59_10745</name>
</gene>
<keyword evidence="3 6" id="KW-0812">Transmembrane</keyword>
<evidence type="ECO:0000256" key="4">
    <source>
        <dbReference type="ARBA" id="ARBA00022989"/>
    </source>
</evidence>
<evidence type="ECO:0000256" key="6">
    <source>
        <dbReference type="SAM" id="Phobius"/>
    </source>
</evidence>
<evidence type="ECO:0000259" key="7">
    <source>
        <dbReference type="Pfam" id="PF00892"/>
    </source>
</evidence>
<dbReference type="RefSeq" id="WP_111593885.1">
    <property type="nucleotide sequence ID" value="NZ_QLMA01000007.1"/>
</dbReference>
<feature type="transmembrane region" description="Helical" evidence="6">
    <location>
        <begin position="95"/>
        <end position="112"/>
    </location>
</feature>
<feature type="domain" description="EamA" evidence="7">
    <location>
        <begin position="145"/>
        <end position="278"/>
    </location>
</feature>
<feature type="transmembrane region" description="Helical" evidence="6">
    <location>
        <begin position="206"/>
        <end position="226"/>
    </location>
</feature>
<comment type="subcellular location">
    <subcellularLocation>
        <location evidence="1">Cell membrane</location>
        <topology evidence="1">Multi-pass membrane protein</topology>
    </subcellularLocation>
</comment>